<evidence type="ECO:0000259" key="1">
    <source>
        <dbReference type="Pfam" id="PF03432"/>
    </source>
</evidence>
<comment type="caution">
    <text evidence="2">The sequence shown here is derived from an EMBL/GenBank/DDBJ whole genome shotgun (WGS) entry which is preliminary data.</text>
</comment>
<protein>
    <submittedName>
        <fullName evidence="2">Relaxase/mobilization nuclease domain-containing protein</fullName>
    </submittedName>
</protein>
<proteinExistence type="predicted"/>
<accession>A0ABX2MZE2</accession>
<evidence type="ECO:0000313" key="3">
    <source>
        <dbReference type="Proteomes" id="UP000652427"/>
    </source>
</evidence>
<gene>
    <name evidence="2" type="ORF">HUO14_02705</name>
</gene>
<evidence type="ECO:0000313" key="2">
    <source>
        <dbReference type="EMBL" id="NVD26814.1"/>
    </source>
</evidence>
<dbReference type="EMBL" id="JABWMH010000001">
    <property type="protein sequence ID" value="NVD26814.1"/>
    <property type="molecule type" value="Genomic_DNA"/>
</dbReference>
<keyword evidence="3" id="KW-1185">Reference proteome</keyword>
<dbReference type="Proteomes" id="UP000652427">
    <property type="component" value="Unassembled WGS sequence"/>
</dbReference>
<feature type="domain" description="MobA/VirD2-like nuclease" evidence="1">
    <location>
        <begin position="23"/>
        <end position="145"/>
    </location>
</feature>
<dbReference type="RefSeq" id="WP_176278332.1">
    <property type="nucleotide sequence ID" value="NZ_JABWMH010000001.1"/>
</dbReference>
<sequence length="414" mass="47246">MIFVGNERGNGQNLARHLMSSENEHVTLHEISGFASNDLAGAFKEAEAISRGTKCQKFLYSLSLNPPCKESVSTEVFLDTISRVEAKLGLEGQPKAVVFHEKENRRHCHVVWSRIDADAMKAITLSFPKRKLMELSKELYLEHGWDMPKGFLQPLFRDPKNFTLAEWQQAKRIGENPRELKAIFQSCWKQSDNLKSLANSLQEHGLILAQGDRRGFVATDINGEIYALAKWVGVKTKEVRARLGDHEALPSIGDAQTQIAKTVMPALEKLERRQADKHTSMSKQHEKLLWKMADSHTKERKALVARQEKRTLKETQARQERFNKGLRGLFDRITGAYSKVKRQNEMEAFDAAERDQKQRDALIFRQMGEKRQLALHSAELLEKSRRVPSRLQADLERLRASRTSKSNAPKGLGR</sequence>
<name>A0ABX2MZE2_9SPHN</name>
<organism evidence="2 3">
    <name type="scientific">Parasphingorhabdus flavimaris</name>
    <dbReference type="NCBI Taxonomy" id="266812"/>
    <lineage>
        <taxon>Bacteria</taxon>
        <taxon>Pseudomonadati</taxon>
        <taxon>Pseudomonadota</taxon>
        <taxon>Alphaproteobacteria</taxon>
        <taxon>Sphingomonadales</taxon>
        <taxon>Sphingomonadaceae</taxon>
        <taxon>Parasphingorhabdus</taxon>
    </lineage>
</organism>
<reference evidence="2 3" key="1">
    <citation type="submission" date="2020-06" db="EMBL/GenBank/DDBJ databases">
        <authorList>
            <person name="Kim S.-J."/>
            <person name="Park S.-J."/>
        </authorList>
    </citation>
    <scope>NUCLEOTIDE SEQUENCE [LARGE SCALE GENOMIC DNA]</scope>
    <source>
        <strain evidence="2 3">SW-151</strain>
    </source>
</reference>
<dbReference type="Pfam" id="PF03432">
    <property type="entry name" value="Relaxase"/>
    <property type="match status" value="1"/>
</dbReference>
<dbReference type="InterPro" id="IPR005094">
    <property type="entry name" value="Endonuclease_MobA/VirD2"/>
</dbReference>